<dbReference type="HOGENOM" id="CLU_079270_4_0_0"/>
<dbReference type="STRING" id="671143.DAMO_2956"/>
<feature type="transmembrane region" description="Helical" evidence="1">
    <location>
        <begin position="207"/>
        <end position="228"/>
    </location>
</feature>
<name>D5MLX2_METO1</name>
<dbReference type="InterPro" id="IPR025098">
    <property type="entry name" value="DUF4013"/>
</dbReference>
<protein>
    <recommendedName>
        <fullName evidence="4">DUF4013 domain-containing protein</fullName>
    </recommendedName>
</protein>
<gene>
    <name evidence="2" type="ORF">DAMO_2956</name>
</gene>
<organism evidence="2 3">
    <name type="scientific">Methylomirabilis oxygeniifera</name>
    <dbReference type="NCBI Taxonomy" id="671143"/>
    <lineage>
        <taxon>Bacteria</taxon>
        <taxon>Candidatus Methylomirabilota</taxon>
        <taxon>Candidatus Methylomirabilia</taxon>
        <taxon>Candidatus Methylomirabilales</taxon>
        <taxon>Candidatus Methylomirabilaceae</taxon>
        <taxon>Candidatus Methylomirabilis</taxon>
    </lineage>
</organism>
<evidence type="ECO:0008006" key="4">
    <source>
        <dbReference type="Google" id="ProtNLM"/>
    </source>
</evidence>
<feature type="transmembrane region" description="Helical" evidence="1">
    <location>
        <begin position="21"/>
        <end position="43"/>
    </location>
</feature>
<feature type="transmembrane region" description="Helical" evidence="1">
    <location>
        <begin position="49"/>
        <end position="76"/>
    </location>
</feature>
<dbReference type="Proteomes" id="UP000006898">
    <property type="component" value="Chromosome"/>
</dbReference>
<evidence type="ECO:0000256" key="1">
    <source>
        <dbReference type="SAM" id="Phobius"/>
    </source>
</evidence>
<accession>D5MLX2</accession>
<dbReference type="KEGG" id="mox:DAMO_2956"/>
<feature type="transmembrane region" description="Helical" evidence="1">
    <location>
        <begin position="96"/>
        <end position="120"/>
    </location>
</feature>
<dbReference type="AlphaFoldDB" id="D5MLX2"/>
<feature type="transmembrane region" description="Helical" evidence="1">
    <location>
        <begin position="182"/>
        <end position="201"/>
    </location>
</feature>
<evidence type="ECO:0000313" key="2">
    <source>
        <dbReference type="EMBL" id="CBE70029.1"/>
    </source>
</evidence>
<proteinExistence type="predicted"/>
<keyword evidence="1" id="KW-1133">Transmembrane helix</keyword>
<sequence>MLNRAAQALAFPLEDRRWLSKIAIGGSVGLILEALFVAVGFLLTREFALAGSLLAPAVNFPVLGFALATFQGALAVPQADSLPPWSRWSTLCAKGLLLFMLALAYEIVPFLFVISGFGLLVRGGVALNLGLVLMLLGTLTGITAGFFLPMGVAYYLKEQRLEAVLHPAVVWLRIRKVLTEYVEAYLLCLGSFIVAGLIGAIPILGLLVWPFLTFYLLVAGARLFGAICSDAG</sequence>
<reference evidence="2 3" key="1">
    <citation type="journal article" date="2010" name="Nature">
        <title>Nitrite-driven anaerobic methane oxidation by oxygenic bacteria.</title>
        <authorList>
            <person name="Ettwig K.F."/>
            <person name="Butler M.K."/>
            <person name="Le Paslier D."/>
            <person name="Pelletier E."/>
            <person name="Mangenot S."/>
            <person name="Kuypers M.M.M."/>
            <person name="Schreiber F."/>
            <person name="Dutilh B.E."/>
            <person name="Zedelius J."/>
            <person name="de Beer D."/>
            <person name="Gloerich J."/>
            <person name="Wessels H.J.C.T."/>
            <person name="van Allen T."/>
            <person name="Luesken F."/>
            <person name="Wu M."/>
            <person name="van de Pas-Schoonen K.T."/>
            <person name="Op den Camp H.J.M."/>
            <person name="Janssen-Megens E.M."/>
            <person name="Francoijs K-J."/>
            <person name="Stunnenberg H."/>
            <person name="Weissenbach J."/>
            <person name="Jetten M.S.M."/>
            <person name="Strous M."/>
        </authorList>
    </citation>
    <scope>NUCLEOTIDE SEQUENCE [LARGE SCALE GENOMIC DNA]</scope>
</reference>
<keyword evidence="1" id="KW-0812">Transmembrane</keyword>
<keyword evidence="1" id="KW-0472">Membrane</keyword>
<feature type="transmembrane region" description="Helical" evidence="1">
    <location>
        <begin position="132"/>
        <end position="156"/>
    </location>
</feature>
<evidence type="ECO:0000313" key="3">
    <source>
        <dbReference type="Proteomes" id="UP000006898"/>
    </source>
</evidence>
<dbReference type="Pfam" id="PF13197">
    <property type="entry name" value="DUF4013"/>
    <property type="match status" value="1"/>
</dbReference>
<dbReference type="EMBL" id="FP565575">
    <property type="protein sequence ID" value="CBE70029.1"/>
    <property type="molecule type" value="Genomic_DNA"/>
</dbReference>